<dbReference type="GO" id="GO:0006508">
    <property type="term" value="P:proteolysis"/>
    <property type="evidence" value="ECO:0007669"/>
    <property type="project" value="UniProtKB-KW"/>
</dbReference>
<dbReference type="InterPro" id="IPR001506">
    <property type="entry name" value="Peptidase_M12A"/>
</dbReference>
<dbReference type="Pfam" id="PF01400">
    <property type="entry name" value="Astacin"/>
    <property type="match status" value="1"/>
</dbReference>
<keyword evidence="16" id="KW-1185">Reference proteome</keyword>
<evidence type="ECO:0000256" key="7">
    <source>
        <dbReference type="ARBA" id="ARBA00023179"/>
    </source>
</evidence>
<feature type="domain" description="CUB" evidence="12">
    <location>
        <begin position="177"/>
        <end position="235"/>
    </location>
</feature>
<feature type="binding site" evidence="9">
    <location>
        <position position="479"/>
    </location>
    <ligand>
        <name>Zn(2+)</name>
        <dbReference type="ChEBI" id="CHEBI:29105"/>
        <note>catalytic</note>
    </ligand>
</feature>
<feature type="active site" evidence="9">
    <location>
        <position position="480"/>
    </location>
</feature>
<feature type="disulfide bond" evidence="9">
    <location>
        <begin position="449"/>
        <end position="471"/>
    </location>
</feature>
<keyword evidence="3 9" id="KW-0378">Hydrolase</keyword>
<feature type="compositionally biased region" description="Basic residues" evidence="11">
    <location>
        <begin position="353"/>
        <end position="387"/>
    </location>
</feature>
<dbReference type="EC" id="3.4.24.-" evidence="10"/>
<proteinExistence type="predicted"/>
<dbReference type="EMBL" id="VSWD01000010">
    <property type="protein sequence ID" value="KAK3090036.1"/>
    <property type="molecule type" value="Genomic_DNA"/>
</dbReference>
<dbReference type="Pfam" id="PF13499">
    <property type="entry name" value="EF-hand_7"/>
    <property type="match status" value="2"/>
</dbReference>
<sequence>MVILETFDHVVLSEETLMNDEMLKEREDRRYALKSEFKVSEKQFADAHQTFNLFDKKGTGQVSTKELEKVFKSLALQVDDEKLKEWSDELDEEATGYFTWDQFKILFERKLKTDEDERELREAFRVLDKGNKGTIPVEDLRWILKSLGDDLTDEELDEMIAETDTDGSGTVDYEDTCGEILDTPTGTFSTPGYPGRYPPEKTCIWQIAAPKQYRISLNFTHFDIEGTNVMGLLDCLTLLLLTAISHLTQSDLEFLRPANYSNKKTGVEKQDLFELQIEDPRATSKFDKRYEKLEKYLKHEHEKGSKKAKKIKNNKRKRKHSHSRRKCPKRDIKCREERRKKRREEKRKLREERRRKKMERRKKLKEMRQKQRKSKSKIDKKRSKRAATARPERLWDYGVIPYEIEANFSGQHKALFKLAMRHWENYTCVSFIERLPEHTNYILFTERPCGCCSFVGKRGNGQQAISIGKNCDKFGIVVHELGHVIGFWHEHTRPDRDQHVQIIYKNIMPGQEYNFNKLTESEG</sequence>
<comment type="cofactor">
    <cofactor evidence="9 10">
        <name>Zn(2+)</name>
        <dbReference type="ChEBI" id="CHEBI:29105"/>
    </cofactor>
    <text evidence="9 10">Binds 1 zinc ion per subunit.</text>
</comment>
<keyword evidence="4 9" id="KW-0862">Zinc</keyword>
<feature type="domain" description="EF-hand" evidence="13">
    <location>
        <begin position="115"/>
        <end position="150"/>
    </location>
</feature>
<comment type="caution">
    <text evidence="8">Lacks conserved residue(s) required for the propagation of feature annotation.</text>
</comment>
<name>A0AA88XXY5_PINIB</name>
<keyword evidence="1 9" id="KW-0645">Protease</keyword>
<dbReference type="PANTHER" id="PTHR10127:SF861">
    <property type="entry name" value="DORSAL-VENTRAL PATTERNING PROTEIN TOLLOID-RELATED"/>
    <property type="match status" value="1"/>
</dbReference>
<dbReference type="PRINTS" id="PR00480">
    <property type="entry name" value="ASTACIN"/>
</dbReference>
<evidence type="ECO:0000256" key="11">
    <source>
        <dbReference type="SAM" id="MobiDB-lite"/>
    </source>
</evidence>
<dbReference type="InterPro" id="IPR035914">
    <property type="entry name" value="Sperma_CUB_dom_sf"/>
</dbReference>
<evidence type="ECO:0000256" key="6">
    <source>
        <dbReference type="ARBA" id="ARBA00023157"/>
    </source>
</evidence>
<feature type="domain" description="EF-hand" evidence="13">
    <location>
        <begin position="151"/>
        <end position="186"/>
    </location>
</feature>
<feature type="binding site" evidence="9">
    <location>
        <position position="489"/>
    </location>
    <ligand>
        <name>Zn(2+)</name>
        <dbReference type="ChEBI" id="CHEBI:29105"/>
        <note>catalytic</note>
    </ligand>
</feature>
<comment type="caution">
    <text evidence="15">The sequence shown here is derived from an EMBL/GenBank/DDBJ whole genome shotgun (WGS) entry which is preliminary data.</text>
</comment>
<evidence type="ECO:0000256" key="2">
    <source>
        <dbReference type="ARBA" id="ARBA00022723"/>
    </source>
</evidence>
<dbReference type="InterPro" id="IPR024079">
    <property type="entry name" value="MetalloPept_cat_dom_sf"/>
</dbReference>
<dbReference type="CDD" id="cd00041">
    <property type="entry name" value="CUB"/>
    <property type="match status" value="1"/>
</dbReference>
<evidence type="ECO:0000259" key="14">
    <source>
        <dbReference type="PROSITE" id="PS51864"/>
    </source>
</evidence>
<dbReference type="Proteomes" id="UP001186944">
    <property type="component" value="Unassembled WGS sequence"/>
</dbReference>
<keyword evidence="7" id="KW-0514">Muscle protein</keyword>
<dbReference type="InterPro" id="IPR000859">
    <property type="entry name" value="CUB_dom"/>
</dbReference>
<dbReference type="Gene3D" id="1.10.238.10">
    <property type="entry name" value="EF-hand"/>
    <property type="match status" value="2"/>
</dbReference>
<evidence type="ECO:0000256" key="9">
    <source>
        <dbReference type="PROSITE-ProRule" id="PRU01211"/>
    </source>
</evidence>
<dbReference type="SUPFAM" id="SSF49854">
    <property type="entry name" value="Spermadhesin, CUB domain"/>
    <property type="match status" value="1"/>
</dbReference>
<accession>A0AA88XXY5</accession>
<keyword evidence="2 9" id="KW-0479">Metal-binding</keyword>
<dbReference type="SMART" id="SM00054">
    <property type="entry name" value="EFh"/>
    <property type="match status" value="3"/>
</dbReference>
<feature type="region of interest" description="Disordered" evidence="11">
    <location>
        <begin position="297"/>
        <end position="387"/>
    </location>
</feature>
<feature type="domain" description="EF-hand" evidence="13">
    <location>
        <begin position="42"/>
        <end position="77"/>
    </location>
</feature>
<evidence type="ECO:0000259" key="13">
    <source>
        <dbReference type="PROSITE" id="PS50222"/>
    </source>
</evidence>
<feature type="domain" description="Peptidase M12A" evidence="14">
    <location>
        <begin position="386"/>
        <end position="523"/>
    </location>
</feature>
<dbReference type="SUPFAM" id="SSF55486">
    <property type="entry name" value="Metalloproteases ('zincins'), catalytic domain"/>
    <property type="match status" value="1"/>
</dbReference>
<gene>
    <name evidence="15" type="ORF">FSP39_008719</name>
</gene>
<dbReference type="SMART" id="SM00235">
    <property type="entry name" value="ZnMc"/>
    <property type="match status" value="1"/>
</dbReference>
<dbReference type="CDD" id="cd00051">
    <property type="entry name" value="EFh"/>
    <property type="match status" value="1"/>
</dbReference>
<reference evidence="15" key="1">
    <citation type="submission" date="2019-08" db="EMBL/GenBank/DDBJ databases">
        <title>The improved chromosome-level genome for the pearl oyster Pinctada fucata martensii using PacBio sequencing and Hi-C.</title>
        <authorList>
            <person name="Zheng Z."/>
        </authorList>
    </citation>
    <scope>NUCLEOTIDE SEQUENCE</scope>
    <source>
        <strain evidence="15">ZZ-2019</strain>
        <tissue evidence="15">Adductor muscle</tissue>
    </source>
</reference>
<evidence type="ECO:0000256" key="10">
    <source>
        <dbReference type="RuleBase" id="RU361183"/>
    </source>
</evidence>
<dbReference type="Gene3D" id="2.60.120.290">
    <property type="entry name" value="Spermadhesin, CUB domain"/>
    <property type="match status" value="1"/>
</dbReference>
<dbReference type="AlphaFoldDB" id="A0AA88XXY5"/>
<evidence type="ECO:0000313" key="15">
    <source>
        <dbReference type="EMBL" id="KAK3090036.1"/>
    </source>
</evidence>
<dbReference type="Gene3D" id="3.40.390.10">
    <property type="entry name" value="Collagenase (Catalytic Domain)"/>
    <property type="match status" value="1"/>
</dbReference>
<dbReference type="SUPFAM" id="SSF47473">
    <property type="entry name" value="EF-hand"/>
    <property type="match status" value="1"/>
</dbReference>
<dbReference type="SMART" id="SM00042">
    <property type="entry name" value="CUB"/>
    <property type="match status" value="1"/>
</dbReference>
<dbReference type="GO" id="GO:0005509">
    <property type="term" value="F:calcium ion binding"/>
    <property type="evidence" value="ECO:0007669"/>
    <property type="project" value="InterPro"/>
</dbReference>
<evidence type="ECO:0000313" key="16">
    <source>
        <dbReference type="Proteomes" id="UP001186944"/>
    </source>
</evidence>
<protein>
    <recommendedName>
        <fullName evidence="10">Metalloendopeptidase</fullName>
        <ecNumber evidence="10">3.4.24.-</ecNumber>
    </recommendedName>
</protein>
<keyword evidence="6 9" id="KW-1015">Disulfide bond</keyword>
<dbReference type="PROSITE" id="PS50222">
    <property type="entry name" value="EF_HAND_2"/>
    <property type="match status" value="3"/>
</dbReference>
<feature type="binding site" evidence="9">
    <location>
        <position position="483"/>
    </location>
    <ligand>
        <name>Zn(2+)</name>
        <dbReference type="ChEBI" id="CHEBI:29105"/>
        <note>catalytic</note>
    </ligand>
</feature>
<feature type="disulfide bond" evidence="9">
    <location>
        <begin position="451"/>
        <end position="452"/>
    </location>
</feature>
<evidence type="ECO:0000256" key="3">
    <source>
        <dbReference type="ARBA" id="ARBA00022801"/>
    </source>
</evidence>
<dbReference type="PANTHER" id="PTHR10127">
    <property type="entry name" value="DISCOIDIN, CUB, EGF, LAMININ , AND ZINC METALLOPROTEASE DOMAIN CONTAINING"/>
    <property type="match status" value="1"/>
</dbReference>
<evidence type="ECO:0000256" key="1">
    <source>
        <dbReference type="ARBA" id="ARBA00022670"/>
    </source>
</evidence>
<dbReference type="InterPro" id="IPR002048">
    <property type="entry name" value="EF_hand_dom"/>
</dbReference>
<dbReference type="PROSITE" id="PS51864">
    <property type="entry name" value="ASTACIN"/>
    <property type="match status" value="1"/>
</dbReference>
<dbReference type="PROSITE" id="PS01180">
    <property type="entry name" value="CUB"/>
    <property type="match status" value="1"/>
</dbReference>
<keyword evidence="5 9" id="KW-0482">Metalloprotease</keyword>
<organism evidence="15 16">
    <name type="scientific">Pinctada imbricata</name>
    <name type="common">Atlantic pearl-oyster</name>
    <name type="synonym">Pinctada martensii</name>
    <dbReference type="NCBI Taxonomy" id="66713"/>
    <lineage>
        <taxon>Eukaryota</taxon>
        <taxon>Metazoa</taxon>
        <taxon>Spiralia</taxon>
        <taxon>Lophotrochozoa</taxon>
        <taxon>Mollusca</taxon>
        <taxon>Bivalvia</taxon>
        <taxon>Autobranchia</taxon>
        <taxon>Pteriomorphia</taxon>
        <taxon>Pterioida</taxon>
        <taxon>Pterioidea</taxon>
        <taxon>Pteriidae</taxon>
        <taxon>Pinctada</taxon>
    </lineage>
</organism>
<dbReference type="InterPro" id="IPR011992">
    <property type="entry name" value="EF-hand-dom_pair"/>
</dbReference>
<evidence type="ECO:0000256" key="4">
    <source>
        <dbReference type="ARBA" id="ARBA00022833"/>
    </source>
</evidence>
<dbReference type="GO" id="GO:0004222">
    <property type="term" value="F:metalloendopeptidase activity"/>
    <property type="evidence" value="ECO:0007669"/>
    <property type="project" value="UniProtKB-UniRule"/>
</dbReference>
<dbReference type="GO" id="GO:0008270">
    <property type="term" value="F:zinc ion binding"/>
    <property type="evidence" value="ECO:0007669"/>
    <property type="project" value="UniProtKB-UniRule"/>
</dbReference>
<evidence type="ECO:0000259" key="12">
    <source>
        <dbReference type="PROSITE" id="PS01180"/>
    </source>
</evidence>
<evidence type="ECO:0000256" key="8">
    <source>
        <dbReference type="PROSITE-ProRule" id="PRU00059"/>
    </source>
</evidence>
<dbReference type="FunFam" id="1.10.238.10:FF:000001">
    <property type="entry name" value="Calmodulin 1"/>
    <property type="match status" value="1"/>
</dbReference>
<feature type="compositionally biased region" description="Basic residues" evidence="11">
    <location>
        <begin position="306"/>
        <end position="328"/>
    </location>
</feature>
<evidence type="ECO:0000256" key="5">
    <source>
        <dbReference type="ARBA" id="ARBA00023049"/>
    </source>
</evidence>
<dbReference type="InterPro" id="IPR006026">
    <property type="entry name" value="Peptidase_Metallo"/>
</dbReference>